<reference evidence="1" key="1">
    <citation type="submission" date="2018-05" db="EMBL/GenBank/DDBJ databases">
        <title>Draft genome of Mucuna pruriens seed.</title>
        <authorList>
            <person name="Nnadi N.E."/>
            <person name="Vos R."/>
            <person name="Hasami M.H."/>
            <person name="Devisetty U.K."/>
            <person name="Aguiy J.C."/>
        </authorList>
    </citation>
    <scope>NUCLEOTIDE SEQUENCE [LARGE SCALE GENOMIC DNA]</scope>
    <source>
        <strain evidence="1">JCA_2017</strain>
    </source>
</reference>
<protein>
    <submittedName>
        <fullName evidence="1">Uncharacterized protein</fullName>
    </submittedName>
</protein>
<feature type="non-terminal residue" evidence="1">
    <location>
        <position position="1"/>
    </location>
</feature>
<comment type="caution">
    <text evidence="1">The sequence shown here is derived from an EMBL/GenBank/DDBJ whole genome shotgun (WGS) entry which is preliminary data.</text>
</comment>
<dbReference type="EMBL" id="QJKJ01001302">
    <property type="protein sequence ID" value="RDY08299.1"/>
    <property type="molecule type" value="Genomic_DNA"/>
</dbReference>
<dbReference type="AlphaFoldDB" id="A0A371HZW1"/>
<accession>A0A371HZW1</accession>
<sequence length="211" mass="24428">MTSSLVNSASKDISVLKRRDRPKAKRLHHFIQEVSLEKGSIKLERSEQEKSKNLLSIKLSYALDDCLVKLSLQSKEKGKTILEVMKNEGHIVNIPPQFKGQNYDYWKQRIMTFFDACHKHVECCRKWKLHSIDKDRAEIPTPLWNEEQKKRKFIAVSCAKKYGTQLVTVLRASKDLKNLLMEELLSTLKVHEIELNKDKGQHNGMSIALEA</sequence>
<organism evidence="1 2">
    <name type="scientific">Mucuna pruriens</name>
    <name type="common">Velvet bean</name>
    <name type="synonym">Dolichos pruriens</name>
    <dbReference type="NCBI Taxonomy" id="157652"/>
    <lineage>
        <taxon>Eukaryota</taxon>
        <taxon>Viridiplantae</taxon>
        <taxon>Streptophyta</taxon>
        <taxon>Embryophyta</taxon>
        <taxon>Tracheophyta</taxon>
        <taxon>Spermatophyta</taxon>
        <taxon>Magnoliopsida</taxon>
        <taxon>eudicotyledons</taxon>
        <taxon>Gunneridae</taxon>
        <taxon>Pentapetalae</taxon>
        <taxon>rosids</taxon>
        <taxon>fabids</taxon>
        <taxon>Fabales</taxon>
        <taxon>Fabaceae</taxon>
        <taxon>Papilionoideae</taxon>
        <taxon>50 kb inversion clade</taxon>
        <taxon>NPAAA clade</taxon>
        <taxon>indigoferoid/millettioid clade</taxon>
        <taxon>Phaseoleae</taxon>
        <taxon>Mucuna</taxon>
    </lineage>
</organism>
<evidence type="ECO:0000313" key="2">
    <source>
        <dbReference type="Proteomes" id="UP000257109"/>
    </source>
</evidence>
<dbReference type="OrthoDB" id="1432452at2759"/>
<gene>
    <name evidence="1" type="ORF">CR513_07490</name>
</gene>
<dbReference type="Proteomes" id="UP000257109">
    <property type="component" value="Unassembled WGS sequence"/>
</dbReference>
<name>A0A371HZW1_MUCPR</name>
<proteinExistence type="predicted"/>
<evidence type="ECO:0000313" key="1">
    <source>
        <dbReference type="EMBL" id="RDY08299.1"/>
    </source>
</evidence>
<keyword evidence="2" id="KW-1185">Reference proteome</keyword>